<dbReference type="PROSITE" id="PS51194">
    <property type="entry name" value="HELICASE_CTER"/>
    <property type="match status" value="1"/>
</dbReference>
<dbReference type="GO" id="GO:0003723">
    <property type="term" value="F:RNA binding"/>
    <property type="evidence" value="ECO:0007669"/>
    <property type="project" value="UniProtKB-KW"/>
</dbReference>
<evidence type="ECO:0000256" key="10">
    <source>
        <dbReference type="SAM" id="MobiDB-lite"/>
    </source>
</evidence>
<keyword evidence="4 9" id="KW-0347">Helicase</keyword>
<keyword evidence="14" id="KW-1185">Reference proteome</keyword>
<dbReference type="GO" id="GO:0005829">
    <property type="term" value="C:cytosol"/>
    <property type="evidence" value="ECO:0007669"/>
    <property type="project" value="TreeGrafter"/>
</dbReference>
<feature type="domain" description="Helicase C-terminal" evidence="12">
    <location>
        <begin position="356"/>
        <end position="500"/>
    </location>
</feature>
<dbReference type="OrthoDB" id="360161at2759"/>
<evidence type="ECO:0000313" key="13">
    <source>
        <dbReference type="EMBL" id="GAX80128.1"/>
    </source>
</evidence>
<organism evidence="13 14">
    <name type="scientific">Chlamydomonas eustigma</name>
    <dbReference type="NCBI Taxonomy" id="1157962"/>
    <lineage>
        <taxon>Eukaryota</taxon>
        <taxon>Viridiplantae</taxon>
        <taxon>Chlorophyta</taxon>
        <taxon>core chlorophytes</taxon>
        <taxon>Chlorophyceae</taxon>
        <taxon>CS clade</taxon>
        <taxon>Chlamydomonadales</taxon>
        <taxon>Chlamydomonadaceae</taxon>
        <taxon>Chlamydomonas</taxon>
    </lineage>
</organism>
<feature type="region of interest" description="Disordered" evidence="10">
    <location>
        <begin position="502"/>
        <end position="542"/>
    </location>
</feature>
<dbReference type="PROSITE" id="PS00039">
    <property type="entry name" value="DEAD_ATP_HELICASE"/>
    <property type="match status" value="1"/>
</dbReference>
<evidence type="ECO:0000313" key="14">
    <source>
        <dbReference type="Proteomes" id="UP000232323"/>
    </source>
</evidence>
<evidence type="ECO:0000256" key="8">
    <source>
        <dbReference type="ARBA" id="ARBA00047984"/>
    </source>
</evidence>
<reference evidence="13 14" key="1">
    <citation type="submission" date="2017-08" db="EMBL/GenBank/DDBJ databases">
        <title>Acidophilic green algal genome provides insights into adaptation to an acidic environment.</title>
        <authorList>
            <person name="Hirooka S."/>
            <person name="Hirose Y."/>
            <person name="Kanesaki Y."/>
            <person name="Higuchi S."/>
            <person name="Fujiwara T."/>
            <person name="Onuma R."/>
            <person name="Era A."/>
            <person name="Ohbayashi R."/>
            <person name="Uzuka A."/>
            <person name="Nozaki H."/>
            <person name="Yoshikawa H."/>
            <person name="Miyagishima S.Y."/>
        </authorList>
    </citation>
    <scope>NUCLEOTIDE SEQUENCE [LARGE SCALE GENOMIC DNA]</scope>
    <source>
        <strain evidence="13 14">NIES-2499</strain>
    </source>
</reference>
<dbReference type="Pfam" id="PF00270">
    <property type="entry name" value="DEAD"/>
    <property type="match status" value="1"/>
</dbReference>
<dbReference type="GO" id="GO:0016787">
    <property type="term" value="F:hydrolase activity"/>
    <property type="evidence" value="ECO:0007669"/>
    <property type="project" value="UniProtKB-KW"/>
</dbReference>
<accession>A0A250XAM3</accession>
<dbReference type="PROSITE" id="PS51192">
    <property type="entry name" value="HELICASE_ATP_BIND_1"/>
    <property type="match status" value="1"/>
</dbReference>
<evidence type="ECO:0000256" key="3">
    <source>
        <dbReference type="ARBA" id="ARBA00022801"/>
    </source>
</evidence>
<dbReference type="GO" id="GO:0030490">
    <property type="term" value="P:maturation of SSU-rRNA"/>
    <property type="evidence" value="ECO:0007669"/>
    <property type="project" value="InterPro"/>
</dbReference>
<evidence type="ECO:0000256" key="2">
    <source>
        <dbReference type="ARBA" id="ARBA00022741"/>
    </source>
</evidence>
<name>A0A250XAM3_9CHLO</name>
<evidence type="ECO:0000256" key="4">
    <source>
        <dbReference type="ARBA" id="ARBA00022806"/>
    </source>
</evidence>
<dbReference type="InterPro" id="IPR027417">
    <property type="entry name" value="P-loop_NTPase"/>
</dbReference>
<feature type="region of interest" description="Disordered" evidence="10">
    <location>
        <begin position="32"/>
        <end position="98"/>
    </location>
</feature>
<feature type="compositionally biased region" description="Acidic residues" evidence="10">
    <location>
        <begin position="58"/>
        <end position="68"/>
    </location>
</feature>
<feature type="domain" description="Helicase ATP-binding" evidence="11">
    <location>
        <begin position="155"/>
        <end position="328"/>
    </location>
</feature>
<dbReference type="Pfam" id="PF00271">
    <property type="entry name" value="Helicase_C"/>
    <property type="match status" value="1"/>
</dbReference>
<dbReference type="CDD" id="cd18787">
    <property type="entry name" value="SF2_C_DEAD"/>
    <property type="match status" value="1"/>
</dbReference>
<dbReference type="EC" id="3.6.4.13" evidence="1"/>
<dbReference type="GO" id="GO:0003724">
    <property type="term" value="F:RNA helicase activity"/>
    <property type="evidence" value="ECO:0007669"/>
    <property type="project" value="UniProtKB-EC"/>
</dbReference>
<dbReference type="PANTHER" id="PTHR47959:SF15">
    <property type="entry name" value="RNA HELICASE"/>
    <property type="match status" value="1"/>
</dbReference>
<keyword evidence="5 9" id="KW-0067">ATP-binding</keyword>
<dbReference type="SMART" id="SM00490">
    <property type="entry name" value="HELICc"/>
    <property type="match status" value="1"/>
</dbReference>
<keyword evidence="3 9" id="KW-0378">Hydrolase</keyword>
<sequence length="542" mass="59440">MDADAFSLLIGGGVKFDKQRFGTKRSRQISDDVALFNVSRTSREQRSGDVERDSNEEKSEDWDEDEEAEVSRALGPNGDQEYLDPGCPSVHSGDPNEADNVVRKHYRIKISGYDPPSPLRSFRQLVTKLGSPSGLLRSLVAAGYEQPTPIQRQAIPVLMAGRELLAVAPTGSGKTLAFMLPIISSLRKLRDSGEWPSAVKAVVLSPTHELAAQQARCLKLLLPGSGLRGCLLSKSTAAGSDFSKVDILLANPLRLLSLIKEGKIELSQARYLVLDEADKLFELGFMEQVDGVIAACTHTTIVRALFSATLPEKVEELARSVLQQPLRVTVGVRNSAASSVNQRLLFVGREAGKLMALRQLIKEGVKPPTLVFVGSKDRAKSLHRELMYDGVHVDSIHSEQSAAARAAAVDNFRLGRTWILIATDLIGRGMDFVGVKTVVNYDFPHSTADYIHRIGRTGRADQQGEAVTFFTEEDSGQLRSVANLVREAGGEVPDWMVQMKRDRDKKRHRLPPQVTPSAHHIGGKHANKMKYKKSKAKAVVGE</sequence>
<evidence type="ECO:0000256" key="6">
    <source>
        <dbReference type="ARBA" id="ARBA00022884"/>
    </source>
</evidence>
<feature type="compositionally biased region" description="Basic and acidic residues" evidence="10">
    <location>
        <begin position="41"/>
        <end position="57"/>
    </location>
</feature>
<dbReference type="InterPro" id="IPR001650">
    <property type="entry name" value="Helicase_C-like"/>
</dbReference>
<dbReference type="Gene3D" id="3.40.50.300">
    <property type="entry name" value="P-loop containing nucleotide triphosphate hydrolases"/>
    <property type="match status" value="2"/>
</dbReference>
<dbReference type="EMBL" id="BEGY01000049">
    <property type="protein sequence ID" value="GAX80128.1"/>
    <property type="molecule type" value="Genomic_DNA"/>
</dbReference>
<dbReference type="SMART" id="SM00487">
    <property type="entry name" value="DEXDc"/>
    <property type="match status" value="1"/>
</dbReference>
<keyword evidence="2 9" id="KW-0547">Nucleotide-binding</keyword>
<evidence type="ECO:0000256" key="1">
    <source>
        <dbReference type="ARBA" id="ARBA00012552"/>
    </source>
</evidence>
<dbReference type="GO" id="GO:0005524">
    <property type="term" value="F:ATP binding"/>
    <property type="evidence" value="ECO:0007669"/>
    <property type="project" value="UniProtKB-KW"/>
</dbReference>
<evidence type="ECO:0000256" key="9">
    <source>
        <dbReference type="RuleBase" id="RU000492"/>
    </source>
</evidence>
<gene>
    <name evidence="13" type="ORF">CEUSTIGMA_g7566.t1</name>
</gene>
<comment type="similarity">
    <text evidence="7">Belongs to the DEAD box helicase family. DDX52/ROK1 subfamily.</text>
</comment>
<evidence type="ECO:0000259" key="11">
    <source>
        <dbReference type="PROSITE" id="PS51192"/>
    </source>
</evidence>
<dbReference type="InterPro" id="IPR011545">
    <property type="entry name" value="DEAD/DEAH_box_helicase_dom"/>
</dbReference>
<dbReference type="PANTHER" id="PTHR47959">
    <property type="entry name" value="ATP-DEPENDENT RNA HELICASE RHLE-RELATED"/>
    <property type="match status" value="1"/>
</dbReference>
<keyword evidence="6" id="KW-0694">RNA-binding</keyword>
<dbReference type="AlphaFoldDB" id="A0A250XAM3"/>
<feature type="compositionally biased region" description="Basic residues" evidence="10">
    <location>
        <begin position="521"/>
        <end position="536"/>
    </location>
</feature>
<dbReference type="Proteomes" id="UP000232323">
    <property type="component" value="Unassembled WGS sequence"/>
</dbReference>
<dbReference type="CDD" id="cd17957">
    <property type="entry name" value="DEADc_DDX52"/>
    <property type="match status" value="1"/>
</dbReference>
<evidence type="ECO:0000259" key="12">
    <source>
        <dbReference type="PROSITE" id="PS51194"/>
    </source>
</evidence>
<evidence type="ECO:0000256" key="7">
    <source>
        <dbReference type="ARBA" id="ARBA00024355"/>
    </source>
</evidence>
<proteinExistence type="inferred from homology"/>
<dbReference type="InterPro" id="IPR014001">
    <property type="entry name" value="Helicase_ATP-bd"/>
</dbReference>
<comment type="catalytic activity">
    <reaction evidence="8">
        <text>ATP + H2O = ADP + phosphate + H(+)</text>
        <dbReference type="Rhea" id="RHEA:13065"/>
        <dbReference type="ChEBI" id="CHEBI:15377"/>
        <dbReference type="ChEBI" id="CHEBI:15378"/>
        <dbReference type="ChEBI" id="CHEBI:30616"/>
        <dbReference type="ChEBI" id="CHEBI:43474"/>
        <dbReference type="ChEBI" id="CHEBI:456216"/>
        <dbReference type="EC" id="3.6.4.13"/>
    </reaction>
</comment>
<comment type="caution">
    <text evidence="13">The sequence shown here is derived from an EMBL/GenBank/DDBJ whole genome shotgun (WGS) entry which is preliminary data.</text>
</comment>
<dbReference type="STRING" id="1157962.A0A250XAM3"/>
<protein>
    <recommendedName>
        <fullName evidence="1">RNA helicase</fullName>
        <ecNumber evidence="1">3.6.4.13</ecNumber>
    </recommendedName>
</protein>
<dbReference type="InterPro" id="IPR050079">
    <property type="entry name" value="DEAD_box_RNA_helicase"/>
</dbReference>
<evidence type="ECO:0000256" key="5">
    <source>
        <dbReference type="ARBA" id="ARBA00022840"/>
    </source>
</evidence>
<dbReference type="SUPFAM" id="SSF52540">
    <property type="entry name" value="P-loop containing nucleoside triphosphate hydrolases"/>
    <property type="match status" value="1"/>
</dbReference>
<dbReference type="InterPro" id="IPR000629">
    <property type="entry name" value="RNA-helicase_DEAD-box_CS"/>
</dbReference>
<dbReference type="InterPro" id="IPR044764">
    <property type="entry name" value="DDX52/Rok1_DEADc"/>
</dbReference>